<keyword evidence="2" id="KW-0813">Transport</keyword>
<organism evidence="8 9">
    <name type="scientific">Lophium mytilinum</name>
    <dbReference type="NCBI Taxonomy" id="390894"/>
    <lineage>
        <taxon>Eukaryota</taxon>
        <taxon>Fungi</taxon>
        <taxon>Dikarya</taxon>
        <taxon>Ascomycota</taxon>
        <taxon>Pezizomycotina</taxon>
        <taxon>Dothideomycetes</taxon>
        <taxon>Pleosporomycetidae</taxon>
        <taxon>Mytilinidiales</taxon>
        <taxon>Mytilinidiaceae</taxon>
        <taxon>Lophium</taxon>
    </lineage>
</organism>
<dbReference type="PANTHER" id="PTHR23501">
    <property type="entry name" value="MAJOR FACILITATOR SUPERFAMILY"/>
    <property type="match status" value="1"/>
</dbReference>
<evidence type="ECO:0000259" key="7">
    <source>
        <dbReference type="PROSITE" id="PS50850"/>
    </source>
</evidence>
<dbReference type="OrthoDB" id="4161376at2759"/>
<reference evidence="8" key="1">
    <citation type="journal article" date="2020" name="Stud. Mycol.">
        <title>101 Dothideomycetes genomes: a test case for predicting lifestyles and emergence of pathogens.</title>
        <authorList>
            <person name="Haridas S."/>
            <person name="Albert R."/>
            <person name="Binder M."/>
            <person name="Bloem J."/>
            <person name="Labutti K."/>
            <person name="Salamov A."/>
            <person name="Andreopoulos B."/>
            <person name="Baker S."/>
            <person name="Barry K."/>
            <person name="Bills G."/>
            <person name="Bluhm B."/>
            <person name="Cannon C."/>
            <person name="Castanera R."/>
            <person name="Culley D."/>
            <person name="Daum C."/>
            <person name="Ezra D."/>
            <person name="Gonzalez J."/>
            <person name="Henrissat B."/>
            <person name="Kuo A."/>
            <person name="Liang C."/>
            <person name="Lipzen A."/>
            <person name="Lutzoni F."/>
            <person name="Magnuson J."/>
            <person name="Mondo S."/>
            <person name="Nolan M."/>
            <person name="Ohm R."/>
            <person name="Pangilinan J."/>
            <person name="Park H.-J."/>
            <person name="Ramirez L."/>
            <person name="Alfaro M."/>
            <person name="Sun H."/>
            <person name="Tritt A."/>
            <person name="Yoshinaga Y."/>
            <person name="Zwiers L.-H."/>
            <person name="Turgeon B."/>
            <person name="Goodwin S."/>
            <person name="Spatafora J."/>
            <person name="Crous P."/>
            <person name="Grigoriev I."/>
        </authorList>
    </citation>
    <scope>NUCLEOTIDE SEQUENCE</scope>
    <source>
        <strain evidence="8">CBS 269.34</strain>
    </source>
</reference>
<feature type="transmembrane region" description="Helical" evidence="6">
    <location>
        <begin position="187"/>
        <end position="208"/>
    </location>
</feature>
<evidence type="ECO:0000256" key="4">
    <source>
        <dbReference type="ARBA" id="ARBA00022989"/>
    </source>
</evidence>
<name>A0A6A6Q9X7_9PEZI</name>
<dbReference type="GO" id="GO:0022857">
    <property type="term" value="F:transmembrane transporter activity"/>
    <property type="evidence" value="ECO:0007669"/>
    <property type="project" value="InterPro"/>
</dbReference>
<dbReference type="Pfam" id="PF06609">
    <property type="entry name" value="TRI12"/>
    <property type="match status" value="1"/>
</dbReference>
<dbReference type="InterPro" id="IPR020846">
    <property type="entry name" value="MFS_dom"/>
</dbReference>
<evidence type="ECO:0000313" key="8">
    <source>
        <dbReference type="EMBL" id="KAF2489135.1"/>
    </source>
</evidence>
<accession>A0A6A6Q9X7</accession>
<dbReference type="InterPro" id="IPR010573">
    <property type="entry name" value="MFS_Str1/Tri12-like"/>
</dbReference>
<protein>
    <submittedName>
        <fullName evidence="8">Fungal trichothecene efflux pump</fullName>
    </submittedName>
</protein>
<feature type="transmembrane region" description="Helical" evidence="6">
    <location>
        <begin position="366"/>
        <end position="385"/>
    </location>
</feature>
<dbReference type="EMBL" id="MU004199">
    <property type="protein sequence ID" value="KAF2489135.1"/>
    <property type="molecule type" value="Genomic_DNA"/>
</dbReference>
<feature type="transmembrane region" description="Helical" evidence="6">
    <location>
        <begin position="263"/>
        <end position="283"/>
    </location>
</feature>
<keyword evidence="3 6" id="KW-0812">Transmembrane</keyword>
<evidence type="ECO:0000256" key="6">
    <source>
        <dbReference type="SAM" id="Phobius"/>
    </source>
</evidence>
<dbReference type="PROSITE" id="PS50850">
    <property type="entry name" value="MFS"/>
    <property type="match status" value="1"/>
</dbReference>
<comment type="subcellular location">
    <subcellularLocation>
        <location evidence="1">Membrane</location>
        <topology evidence="1">Multi-pass membrane protein</topology>
    </subcellularLocation>
</comment>
<evidence type="ECO:0000313" key="9">
    <source>
        <dbReference type="Proteomes" id="UP000799750"/>
    </source>
</evidence>
<feature type="domain" description="Major facilitator superfamily (MFS) profile" evidence="7">
    <location>
        <begin position="34"/>
        <end position="542"/>
    </location>
</feature>
<dbReference type="InterPro" id="IPR053791">
    <property type="entry name" value="MFS_Tri12-like"/>
</dbReference>
<gene>
    <name evidence="8" type="ORF">BU16DRAFT_575609</name>
</gene>
<feature type="transmembrane region" description="Helical" evidence="6">
    <location>
        <begin position="69"/>
        <end position="87"/>
    </location>
</feature>
<keyword evidence="5 6" id="KW-0472">Membrane</keyword>
<dbReference type="GO" id="GO:0005886">
    <property type="term" value="C:plasma membrane"/>
    <property type="evidence" value="ECO:0007669"/>
    <property type="project" value="TreeGrafter"/>
</dbReference>
<dbReference type="Gene3D" id="1.20.1250.20">
    <property type="entry name" value="MFS general substrate transporter like domains"/>
    <property type="match status" value="1"/>
</dbReference>
<evidence type="ECO:0000256" key="3">
    <source>
        <dbReference type="ARBA" id="ARBA00022692"/>
    </source>
</evidence>
<feature type="transmembrane region" description="Helical" evidence="6">
    <location>
        <begin position="229"/>
        <end position="251"/>
    </location>
</feature>
<evidence type="ECO:0000256" key="5">
    <source>
        <dbReference type="ARBA" id="ARBA00023136"/>
    </source>
</evidence>
<feature type="transmembrane region" description="Helical" evidence="6">
    <location>
        <begin position="99"/>
        <end position="117"/>
    </location>
</feature>
<dbReference type="Proteomes" id="UP000799750">
    <property type="component" value="Unassembled WGS sequence"/>
</dbReference>
<feature type="transmembrane region" description="Helical" evidence="6">
    <location>
        <begin position="426"/>
        <end position="448"/>
    </location>
</feature>
<evidence type="ECO:0000256" key="1">
    <source>
        <dbReference type="ARBA" id="ARBA00004141"/>
    </source>
</evidence>
<feature type="transmembrane region" description="Helical" evidence="6">
    <location>
        <begin position="30"/>
        <end position="49"/>
    </location>
</feature>
<proteinExistence type="predicted"/>
<dbReference type="InterPro" id="IPR036259">
    <property type="entry name" value="MFS_trans_sf"/>
</dbReference>
<dbReference type="InterPro" id="IPR005829">
    <property type="entry name" value="Sugar_transporter_CS"/>
</dbReference>
<dbReference type="PANTHER" id="PTHR23501:SF109">
    <property type="entry name" value="MAJOR FACILITATOR SUPERFAMILY (MFS) PROFILE DOMAIN-CONTAINING PROTEIN-RELATED"/>
    <property type="match status" value="1"/>
</dbReference>
<dbReference type="SUPFAM" id="SSF103473">
    <property type="entry name" value="MFS general substrate transporter"/>
    <property type="match status" value="1"/>
</dbReference>
<keyword evidence="4 6" id="KW-1133">Transmembrane helix</keyword>
<feature type="transmembrane region" description="Helical" evidence="6">
    <location>
        <begin position="155"/>
        <end position="175"/>
    </location>
</feature>
<feature type="transmembrane region" description="Helical" evidence="6">
    <location>
        <begin position="303"/>
        <end position="322"/>
    </location>
</feature>
<feature type="transmembrane region" description="Helical" evidence="6">
    <location>
        <begin position="397"/>
        <end position="420"/>
    </location>
</feature>
<dbReference type="AlphaFoldDB" id="A0A6A6Q9X7"/>
<feature type="transmembrane region" description="Helical" evidence="6">
    <location>
        <begin position="518"/>
        <end position="536"/>
    </location>
</feature>
<sequence length="572" mass="60610">MGISTTISLIPRAIGGDLASMPKGYYWSPGFIGTFAATCLAQVSGYLGWTLPANTISLVNEALGPSPNFVWLAVSWTAGFSVGFTLVGRLSDIFGRRWFYIACSMLALIANVIGAAAQSVEMLIATNTLNGLASAGQLSFFIVIAELVPNSRRGPFNAIILATSTPFAVFGPPIARAFFTNTSLQWRWSYILGVIVNTLAVVLYFFFYHPPTYEMLHVGGKNKIRQLASLDWLGITLFVSGLTVFLIGLNWGGSSYPWKSAHTLGALLSGFATLVLFCIWEAFCGLEYPLIPMSLFKSLKYDVLTICASVGCMVYYSMTVIWPTMASALYAPNNIQETGWLSCAVGGGLLLGQILGGFCHRYVPKIRIQMIVVSAFMAAFVAALASSTQHTRARTVAFMVLGATAAGYVESVTLSSYAYFFAADDIGLVSGAAGAIRIACGAVATSMYSSILSSKLSTYLPQYVTPAATGAGLPAASLPALFEGIAAGSYAAVPGITGGIEGVVGEAVKHAYSESFRIVFLCTLPFGAISLVAAFFCPNVDEFLVGDVARKLHKGGVKTGVEGKLEDGEDVV</sequence>
<keyword evidence="9" id="KW-1185">Reference proteome</keyword>
<dbReference type="CDD" id="cd06179">
    <property type="entry name" value="MFS_TRI12_like"/>
    <property type="match status" value="1"/>
</dbReference>
<evidence type="ECO:0000256" key="2">
    <source>
        <dbReference type="ARBA" id="ARBA00022448"/>
    </source>
</evidence>
<dbReference type="PROSITE" id="PS00216">
    <property type="entry name" value="SUGAR_TRANSPORT_1"/>
    <property type="match status" value="1"/>
</dbReference>